<dbReference type="InterPro" id="IPR013105">
    <property type="entry name" value="TPR_2"/>
</dbReference>
<evidence type="ECO:0000256" key="1">
    <source>
        <dbReference type="ARBA" id="ARBA00022737"/>
    </source>
</evidence>
<keyword evidence="4" id="KW-0472">Membrane</keyword>
<dbReference type="Gene3D" id="1.25.40.10">
    <property type="entry name" value="Tetratricopeptide repeat domain"/>
    <property type="match status" value="1"/>
</dbReference>
<dbReference type="SMART" id="SM00028">
    <property type="entry name" value="TPR"/>
    <property type="match status" value="2"/>
</dbReference>
<dbReference type="InterPro" id="IPR019734">
    <property type="entry name" value="TPR_rpt"/>
</dbReference>
<dbReference type="PROSITE" id="PS50005">
    <property type="entry name" value="TPR"/>
    <property type="match status" value="1"/>
</dbReference>
<keyword evidence="4" id="KW-1133">Transmembrane helix</keyword>
<evidence type="ECO:0000313" key="8">
    <source>
        <dbReference type="Proteomes" id="UP000323632"/>
    </source>
</evidence>
<feature type="transmembrane region" description="Helical" evidence="4">
    <location>
        <begin position="178"/>
        <end position="197"/>
    </location>
</feature>
<keyword evidence="8" id="KW-1185">Reference proteome</keyword>
<dbReference type="Pfam" id="PF08239">
    <property type="entry name" value="SH3_3"/>
    <property type="match status" value="1"/>
</dbReference>
<dbReference type="Proteomes" id="UP000323632">
    <property type="component" value="Unassembled WGS sequence"/>
</dbReference>
<keyword evidence="5" id="KW-0732">Signal</keyword>
<proteinExistence type="predicted"/>
<gene>
    <name evidence="7" type="ORF">F0919_13040</name>
</gene>
<dbReference type="SUPFAM" id="SSF48452">
    <property type="entry name" value="TPR-like"/>
    <property type="match status" value="1"/>
</dbReference>
<organism evidence="7 8">
    <name type="scientific">Taibaiella lutea</name>
    <dbReference type="NCBI Taxonomy" id="2608001"/>
    <lineage>
        <taxon>Bacteria</taxon>
        <taxon>Pseudomonadati</taxon>
        <taxon>Bacteroidota</taxon>
        <taxon>Chitinophagia</taxon>
        <taxon>Chitinophagales</taxon>
        <taxon>Chitinophagaceae</taxon>
        <taxon>Taibaiella</taxon>
    </lineage>
</organism>
<protein>
    <submittedName>
        <fullName evidence="7">Tetratricopeptide repeat protein</fullName>
    </submittedName>
</protein>
<dbReference type="InterPro" id="IPR011990">
    <property type="entry name" value="TPR-like_helical_dom_sf"/>
</dbReference>
<dbReference type="Pfam" id="PF07719">
    <property type="entry name" value="TPR_2"/>
    <property type="match status" value="1"/>
</dbReference>
<accession>A0A5M6CG97</accession>
<keyword evidence="2 3" id="KW-0802">TPR repeat</keyword>
<keyword evidence="1" id="KW-0677">Repeat</keyword>
<keyword evidence="4" id="KW-0812">Transmembrane</keyword>
<dbReference type="Gene3D" id="2.30.30.40">
    <property type="entry name" value="SH3 Domains"/>
    <property type="match status" value="1"/>
</dbReference>
<name>A0A5M6CG97_9BACT</name>
<evidence type="ECO:0000256" key="4">
    <source>
        <dbReference type="SAM" id="Phobius"/>
    </source>
</evidence>
<evidence type="ECO:0000259" key="6">
    <source>
        <dbReference type="Pfam" id="PF08239"/>
    </source>
</evidence>
<evidence type="ECO:0000313" key="7">
    <source>
        <dbReference type="EMBL" id="KAA5533460.1"/>
    </source>
</evidence>
<evidence type="ECO:0000256" key="5">
    <source>
        <dbReference type="SAM" id="SignalP"/>
    </source>
</evidence>
<reference evidence="7 8" key="1">
    <citation type="submission" date="2019-09" db="EMBL/GenBank/DDBJ databases">
        <title>Genome sequence and assembly of Taibaiella sp.</title>
        <authorList>
            <person name="Chhetri G."/>
        </authorList>
    </citation>
    <scope>NUCLEOTIDE SEQUENCE [LARGE SCALE GENOMIC DNA]</scope>
    <source>
        <strain evidence="7 8">KVB11</strain>
    </source>
</reference>
<evidence type="ECO:0000256" key="2">
    <source>
        <dbReference type="ARBA" id="ARBA00022803"/>
    </source>
</evidence>
<feature type="signal peptide" evidence="5">
    <location>
        <begin position="1"/>
        <end position="34"/>
    </location>
</feature>
<dbReference type="AlphaFoldDB" id="A0A5M6CG97"/>
<feature type="transmembrane region" description="Helical" evidence="4">
    <location>
        <begin position="146"/>
        <end position="166"/>
    </location>
</feature>
<evidence type="ECO:0000256" key="3">
    <source>
        <dbReference type="PROSITE-ProRule" id="PRU00339"/>
    </source>
</evidence>
<dbReference type="InterPro" id="IPR003646">
    <property type="entry name" value="SH3-like_bac-type"/>
</dbReference>
<feature type="repeat" description="TPR" evidence="3">
    <location>
        <begin position="72"/>
        <end position="105"/>
    </location>
</feature>
<dbReference type="EMBL" id="VWSH01000003">
    <property type="protein sequence ID" value="KAA5533460.1"/>
    <property type="molecule type" value="Genomic_DNA"/>
</dbReference>
<feature type="chain" id="PRO_5024408610" evidence="5">
    <location>
        <begin position="35"/>
        <end position="265"/>
    </location>
</feature>
<sequence length="265" mass="29778">MLRSMRVKGLYMKSNFRNYFLMFVLLLISAPVFAADNDAALWKNANQLYVQKSYDSAARIYETLLKTNEGNAQLHYNTGNAYFRSNKIGLAVLHYEKAARLDPSNKEISDNLLLARSKVQDNMQETNPIFFVAWWNALNHAINVDMWAIVTLIIFLAVLSLLYFARMKKGSFSNAGRWISLCVAIFLLCGTMTWISYNEFAHPGKAVVITTNAVFLQTPQSNGKVIGSLPEGLVIEILKKQDGFYNVALQNGKSGWIAATEIGEV</sequence>
<feature type="domain" description="SH3b" evidence="6">
    <location>
        <begin position="218"/>
        <end position="259"/>
    </location>
</feature>
<comment type="caution">
    <text evidence="7">The sequence shown here is derived from an EMBL/GenBank/DDBJ whole genome shotgun (WGS) entry which is preliminary data.</text>
</comment>